<sequence>MPHATALHSTAPSRTRYGLVVDDHPLVAHGMTEFLRLHPGLDAAHHVPNMPEALRAIARHGPPAVALVDFWLADGSTAPFIRDLLAMAPQARVLVMSGDDHPAIAFKARASGAHGFVHKQQEPEVFAAAVAALLDGTSWFRTPDLPAPGAALACAGTPLAREVQISPGDLGLTPRQGQILALVLAGQPNKPIAATLHLSEHTVKEHITAILQKLGARNRVELIARLRGVRLELPEAALSR</sequence>
<keyword evidence="4" id="KW-0804">Transcription</keyword>
<evidence type="ECO:0000256" key="5">
    <source>
        <dbReference type="PROSITE-ProRule" id="PRU00169"/>
    </source>
</evidence>
<dbReference type="GO" id="GO:0003677">
    <property type="term" value="F:DNA binding"/>
    <property type="evidence" value="ECO:0007669"/>
    <property type="project" value="UniProtKB-KW"/>
</dbReference>
<reference evidence="8 9" key="1">
    <citation type="submission" date="2018-06" db="EMBL/GenBank/DDBJ databases">
        <title>Genomic Encyclopedia of Archaeal and Bacterial Type Strains, Phase II (KMG-II): from individual species to whole genera.</title>
        <authorList>
            <person name="Goeker M."/>
        </authorList>
    </citation>
    <scope>NUCLEOTIDE SEQUENCE [LARGE SCALE GENOMIC DNA]</scope>
    <source>
        <strain evidence="8 9">CFPB 3232</strain>
    </source>
</reference>
<dbReference type="CDD" id="cd06170">
    <property type="entry name" value="LuxR_C_like"/>
    <property type="match status" value="1"/>
</dbReference>
<dbReference type="Proteomes" id="UP000248856">
    <property type="component" value="Unassembled WGS sequence"/>
</dbReference>
<dbReference type="SUPFAM" id="SSF46894">
    <property type="entry name" value="C-terminal effector domain of the bipartite response regulators"/>
    <property type="match status" value="1"/>
</dbReference>
<dbReference type="CDD" id="cd17535">
    <property type="entry name" value="REC_NarL-like"/>
    <property type="match status" value="1"/>
</dbReference>
<dbReference type="InterPro" id="IPR058245">
    <property type="entry name" value="NreC/VraR/RcsB-like_REC"/>
</dbReference>
<dbReference type="PROSITE" id="PS50043">
    <property type="entry name" value="HTH_LUXR_2"/>
    <property type="match status" value="1"/>
</dbReference>
<dbReference type="SMART" id="SM00448">
    <property type="entry name" value="REC"/>
    <property type="match status" value="1"/>
</dbReference>
<dbReference type="Pfam" id="PF00072">
    <property type="entry name" value="Response_reg"/>
    <property type="match status" value="1"/>
</dbReference>
<dbReference type="InterPro" id="IPR000792">
    <property type="entry name" value="Tscrpt_reg_LuxR_C"/>
</dbReference>
<dbReference type="InterPro" id="IPR011006">
    <property type="entry name" value="CheY-like_superfamily"/>
</dbReference>
<evidence type="ECO:0000259" key="7">
    <source>
        <dbReference type="PROSITE" id="PS50110"/>
    </source>
</evidence>
<proteinExistence type="predicted"/>
<organism evidence="8 9">
    <name type="scientific">Paracidovorax anthurii</name>
    <dbReference type="NCBI Taxonomy" id="78229"/>
    <lineage>
        <taxon>Bacteria</taxon>
        <taxon>Pseudomonadati</taxon>
        <taxon>Pseudomonadota</taxon>
        <taxon>Betaproteobacteria</taxon>
        <taxon>Burkholderiales</taxon>
        <taxon>Comamonadaceae</taxon>
        <taxon>Paracidovorax</taxon>
    </lineage>
</organism>
<accession>A0A328YPM7</accession>
<dbReference type="GO" id="GO:0006355">
    <property type="term" value="P:regulation of DNA-templated transcription"/>
    <property type="evidence" value="ECO:0007669"/>
    <property type="project" value="InterPro"/>
</dbReference>
<dbReference type="PROSITE" id="PS00622">
    <property type="entry name" value="HTH_LUXR_1"/>
    <property type="match status" value="1"/>
</dbReference>
<feature type="domain" description="Response regulatory" evidence="7">
    <location>
        <begin position="17"/>
        <end position="134"/>
    </location>
</feature>
<keyword evidence="1 5" id="KW-0597">Phosphoprotein</keyword>
<evidence type="ECO:0000313" key="8">
    <source>
        <dbReference type="EMBL" id="RAR76031.1"/>
    </source>
</evidence>
<name>A0A328YPM7_9BURK</name>
<gene>
    <name evidence="8" type="ORF">AX018_105613</name>
</gene>
<evidence type="ECO:0000256" key="3">
    <source>
        <dbReference type="ARBA" id="ARBA00023125"/>
    </source>
</evidence>
<dbReference type="SUPFAM" id="SSF52172">
    <property type="entry name" value="CheY-like"/>
    <property type="match status" value="1"/>
</dbReference>
<evidence type="ECO:0000256" key="1">
    <source>
        <dbReference type="ARBA" id="ARBA00022553"/>
    </source>
</evidence>
<dbReference type="EMBL" id="QLTA01000056">
    <property type="protein sequence ID" value="RAR76031.1"/>
    <property type="molecule type" value="Genomic_DNA"/>
</dbReference>
<comment type="caution">
    <text evidence="8">The sequence shown here is derived from an EMBL/GenBank/DDBJ whole genome shotgun (WGS) entry which is preliminary data.</text>
</comment>
<dbReference type="PROSITE" id="PS50110">
    <property type="entry name" value="RESPONSE_REGULATORY"/>
    <property type="match status" value="1"/>
</dbReference>
<dbReference type="PANTHER" id="PTHR44688:SF16">
    <property type="entry name" value="DNA-BINDING TRANSCRIPTIONAL ACTIVATOR DEVR_DOSR"/>
    <property type="match status" value="1"/>
</dbReference>
<dbReference type="InterPro" id="IPR001789">
    <property type="entry name" value="Sig_transdc_resp-reg_receiver"/>
</dbReference>
<dbReference type="PRINTS" id="PR00038">
    <property type="entry name" value="HTHLUXR"/>
</dbReference>
<protein>
    <submittedName>
        <fullName evidence="8">LuxR family two component transcriptional regulator</fullName>
    </submittedName>
</protein>
<feature type="modified residue" description="4-aspartylphosphate" evidence="5">
    <location>
        <position position="69"/>
    </location>
</feature>
<dbReference type="RefSeq" id="WP_281269569.1">
    <property type="nucleotide sequence ID" value="NZ_CBCSGC010000145.1"/>
</dbReference>
<keyword evidence="9" id="KW-1185">Reference proteome</keyword>
<feature type="domain" description="HTH luxR-type" evidence="6">
    <location>
        <begin position="165"/>
        <end position="230"/>
    </location>
</feature>
<dbReference type="InterPro" id="IPR036388">
    <property type="entry name" value="WH-like_DNA-bd_sf"/>
</dbReference>
<keyword evidence="2" id="KW-0805">Transcription regulation</keyword>
<dbReference type="AlphaFoldDB" id="A0A328YPM7"/>
<dbReference type="Gene3D" id="3.40.50.2300">
    <property type="match status" value="1"/>
</dbReference>
<evidence type="ECO:0000259" key="6">
    <source>
        <dbReference type="PROSITE" id="PS50043"/>
    </source>
</evidence>
<dbReference type="InterPro" id="IPR016032">
    <property type="entry name" value="Sig_transdc_resp-reg_C-effctor"/>
</dbReference>
<evidence type="ECO:0000313" key="9">
    <source>
        <dbReference type="Proteomes" id="UP000248856"/>
    </source>
</evidence>
<dbReference type="Pfam" id="PF00196">
    <property type="entry name" value="GerE"/>
    <property type="match status" value="1"/>
</dbReference>
<dbReference type="Gene3D" id="1.10.10.10">
    <property type="entry name" value="Winged helix-like DNA-binding domain superfamily/Winged helix DNA-binding domain"/>
    <property type="match status" value="1"/>
</dbReference>
<dbReference type="PANTHER" id="PTHR44688">
    <property type="entry name" value="DNA-BINDING TRANSCRIPTIONAL ACTIVATOR DEVR_DOSR"/>
    <property type="match status" value="1"/>
</dbReference>
<keyword evidence="3" id="KW-0238">DNA-binding</keyword>
<evidence type="ECO:0000256" key="2">
    <source>
        <dbReference type="ARBA" id="ARBA00023015"/>
    </source>
</evidence>
<dbReference type="SMART" id="SM00421">
    <property type="entry name" value="HTH_LUXR"/>
    <property type="match status" value="1"/>
</dbReference>
<dbReference type="GO" id="GO:0000160">
    <property type="term" value="P:phosphorelay signal transduction system"/>
    <property type="evidence" value="ECO:0007669"/>
    <property type="project" value="InterPro"/>
</dbReference>
<evidence type="ECO:0000256" key="4">
    <source>
        <dbReference type="ARBA" id="ARBA00023163"/>
    </source>
</evidence>